<evidence type="ECO:0000313" key="2">
    <source>
        <dbReference type="EMBL" id="VDK37751.1"/>
    </source>
</evidence>
<evidence type="ECO:0000256" key="1">
    <source>
        <dbReference type="SAM" id="MobiDB-lite"/>
    </source>
</evidence>
<feature type="compositionally biased region" description="Polar residues" evidence="1">
    <location>
        <begin position="91"/>
        <end position="110"/>
    </location>
</feature>
<sequence>MNTVILDSWKSDGFKKSQTKTFANGRKTVARLLRVDFSNFSTTTSPSNLYTEEIVTANTLKEIQQPQDADIATTKLVEIDVKHPKRGAKSSPPQGEQLSEGYQRTQSHPSMKQIPRCK</sequence>
<gene>
    <name evidence="2" type="ORF">TASK_LOCUS7033</name>
</gene>
<dbReference type="WBParaSite" id="TASK_0000703201-mRNA-1">
    <property type="protein sequence ID" value="TASK_0000703201-mRNA-1"/>
    <property type="gene ID" value="TASK_0000703201"/>
</dbReference>
<proteinExistence type="predicted"/>
<evidence type="ECO:0000313" key="3">
    <source>
        <dbReference type="Proteomes" id="UP000282613"/>
    </source>
</evidence>
<evidence type="ECO:0000313" key="4">
    <source>
        <dbReference type="WBParaSite" id="TASK_0000703201-mRNA-1"/>
    </source>
</evidence>
<accession>A0A0R3W9B9</accession>
<reference evidence="4" key="1">
    <citation type="submission" date="2017-02" db="UniProtKB">
        <authorList>
            <consortium name="WormBaseParasite"/>
        </authorList>
    </citation>
    <scope>IDENTIFICATION</scope>
</reference>
<dbReference type="AlphaFoldDB" id="A0A0R3W9B9"/>
<organism evidence="4">
    <name type="scientific">Taenia asiatica</name>
    <name type="common">Asian tapeworm</name>
    <dbReference type="NCBI Taxonomy" id="60517"/>
    <lineage>
        <taxon>Eukaryota</taxon>
        <taxon>Metazoa</taxon>
        <taxon>Spiralia</taxon>
        <taxon>Lophotrochozoa</taxon>
        <taxon>Platyhelminthes</taxon>
        <taxon>Cestoda</taxon>
        <taxon>Eucestoda</taxon>
        <taxon>Cyclophyllidea</taxon>
        <taxon>Taeniidae</taxon>
        <taxon>Taenia</taxon>
    </lineage>
</organism>
<feature type="region of interest" description="Disordered" evidence="1">
    <location>
        <begin position="82"/>
        <end position="118"/>
    </location>
</feature>
<name>A0A0R3W9B9_TAEAS</name>
<dbReference type="EMBL" id="UYRS01018565">
    <property type="protein sequence ID" value="VDK37751.1"/>
    <property type="molecule type" value="Genomic_DNA"/>
</dbReference>
<keyword evidence="3" id="KW-1185">Reference proteome</keyword>
<dbReference type="Proteomes" id="UP000282613">
    <property type="component" value="Unassembled WGS sequence"/>
</dbReference>
<protein>
    <submittedName>
        <fullName evidence="4">DUF5734 domain-containing protein</fullName>
    </submittedName>
</protein>
<reference evidence="2 3" key="2">
    <citation type="submission" date="2018-11" db="EMBL/GenBank/DDBJ databases">
        <authorList>
            <consortium name="Pathogen Informatics"/>
        </authorList>
    </citation>
    <scope>NUCLEOTIDE SEQUENCE [LARGE SCALE GENOMIC DNA]</scope>
</reference>